<keyword evidence="3" id="KW-0813">Transport</keyword>
<feature type="domain" description="TonB C-terminal" evidence="11">
    <location>
        <begin position="182"/>
        <end position="272"/>
    </location>
</feature>
<evidence type="ECO:0000256" key="1">
    <source>
        <dbReference type="ARBA" id="ARBA00004383"/>
    </source>
</evidence>
<comment type="similarity">
    <text evidence="2">Belongs to the TonB family.</text>
</comment>
<accession>A0A854C0Z8</accession>
<protein>
    <submittedName>
        <fullName evidence="12">Energy transducer TonB</fullName>
    </submittedName>
</protein>
<evidence type="ECO:0000256" key="7">
    <source>
        <dbReference type="ARBA" id="ARBA00022927"/>
    </source>
</evidence>
<dbReference type="GO" id="GO:0031992">
    <property type="term" value="F:energy transducer activity"/>
    <property type="evidence" value="ECO:0007669"/>
    <property type="project" value="InterPro"/>
</dbReference>
<feature type="transmembrane region" description="Helical" evidence="10">
    <location>
        <begin position="37"/>
        <end position="57"/>
    </location>
</feature>
<dbReference type="GO" id="GO:0015891">
    <property type="term" value="P:siderophore transport"/>
    <property type="evidence" value="ECO:0007669"/>
    <property type="project" value="InterPro"/>
</dbReference>
<dbReference type="InterPro" id="IPR006260">
    <property type="entry name" value="TonB/TolA_C"/>
</dbReference>
<organism evidence="12 13">
    <name type="scientific">Phocaeicola plebeius</name>
    <dbReference type="NCBI Taxonomy" id="310297"/>
    <lineage>
        <taxon>Bacteria</taxon>
        <taxon>Pseudomonadati</taxon>
        <taxon>Bacteroidota</taxon>
        <taxon>Bacteroidia</taxon>
        <taxon>Bacteroidales</taxon>
        <taxon>Bacteroidaceae</taxon>
        <taxon>Phocaeicola</taxon>
    </lineage>
</organism>
<dbReference type="PANTHER" id="PTHR33446">
    <property type="entry name" value="PROTEIN TONB-RELATED"/>
    <property type="match status" value="1"/>
</dbReference>
<dbReference type="PRINTS" id="PR01374">
    <property type="entry name" value="TONBPROTEIN"/>
</dbReference>
<name>A0A854C0Z8_9BACT</name>
<keyword evidence="9 10" id="KW-0472">Membrane</keyword>
<dbReference type="GO" id="GO:0055085">
    <property type="term" value="P:transmembrane transport"/>
    <property type="evidence" value="ECO:0007669"/>
    <property type="project" value="InterPro"/>
</dbReference>
<evidence type="ECO:0000256" key="4">
    <source>
        <dbReference type="ARBA" id="ARBA00022475"/>
    </source>
</evidence>
<dbReference type="GO" id="GO:0030288">
    <property type="term" value="C:outer membrane-bounded periplasmic space"/>
    <property type="evidence" value="ECO:0007669"/>
    <property type="project" value="InterPro"/>
</dbReference>
<dbReference type="SUPFAM" id="SSF74653">
    <property type="entry name" value="TolA/TonB C-terminal domain"/>
    <property type="match status" value="1"/>
</dbReference>
<evidence type="ECO:0000313" key="13">
    <source>
        <dbReference type="Proteomes" id="UP000186685"/>
    </source>
</evidence>
<dbReference type="Proteomes" id="UP000186685">
    <property type="component" value="Unassembled WGS sequence"/>
</dbReference>
<keyword evidence="6 10" id="KW-0812">Transmembrane</keyword>
<evidence type="ECO:0000256" key="2">
    <source>
        <dbReference type="ARBA" id="ARBA00006555"/>
    </source>
</evidence>
<evidence type="ECO:0000256" key="3">
    <source>
        <dbReference type="ARBA" id="ARBA00022448"/>
    </source>
</evidence>
<dbReference type="InterPro" id="IPR003538">
    <property type="entry name" value="TonB"/>
</dbReference>
<dbReference type="NCBIfam" id="TIGR01352">
    <property type="entry name" value="tonB_Cterm"/>
    <property type="match status" value="1"/>
</dbReference>
<dbReference type="RefSeq" id="WP_022054408.1">
    <property type="nucleotide sequence ID" value="NZ_CASFMT010000006.1"/>
</dbReference>
<evidence type="ECO:0000256" key="6">
    <source>
        <dbReference type="ARBA" id="ARBA00022692"/>
    </source>
</evidence>
<keyword evidence="8 10" id="KW-1133">Transmembrane helix</keyword>
<evidence type="ECO:0000256" key="9">
    <source>
        <dbReference type="ARBA" id="ARBA00023136"/>
    </source>
</evidence>
<keyword evidence="4" id="KW-1003">Cell membrane</keyword>
<evidence type="ECO:0000256" key="10">
    <source>
        <dbReference type="SAM" id="Phobius"/>
    </source>
</evidence>
<dbReference type="InterPro" id="IPR037682">
    <property type="entry name" value="TonB_C"/>
</dbReference>
<dbReference type="GO" id="GO:0098797">
    <property type="term" value="C:plasma membrane protein complex"/>
    <property type="evidence" value="ECO:0007669"/>
    <property type="project" value="TreeGrafter"/>
</dbReference>
<dbReference type="PANTHER" id="PTHR33446:SF2">
    <property type="entry name" value="PROTEIN TONB"/>
    <property type="match status" value="1"/>
</dbReference>
<dbReference type="InterPro" id="IPR051045">
    <property type="entry name" value="TonB-dependent_transducer"/>
</dbReference>
<evidence type="ECO:0000256" key="5">
    <source>
        <dbReference type="ARBA" id="ARBA00022519"/>
    </source>
</evidence>
<evidence type="ECO:0000259" key="11">
    <source>
        <dbReference type="PROSITE" id="PS52015"/>
    </source>
</evidence>
<dbReference type="Gene3D" id="3.30.1150.10">
    <property type="match status" value="1"/>
</dbReference>
<keyword evidence="5" id="KW-0997">Cell inner membrane</keyword>
<proteinExistence type="inferred from homology"/>
<dbReference type="EMBL" id="MNQR01000021">
    <property type="protein sequence ID" value="OKZ09920.1"/>
    <property type="molecule type" value="Genomic_DNA"/>
</dbReference>
<dbReference type="GO" id="GO:0015031">
    <property type="term" value="P:protein transport"/>
    <property type="evidence" value="ECO:0007669"/>
    <property type="project" value="UniProtKB-KW"/>
</dbReference>
<reference evidence="12 13" key="1">
    <citation type="journal article" date="2016" name="Nat. Biotechnol.">
        <title>Measurement of bacterial replication rates in microbial communities.</title>
        <authorList>
            <person name="Brown C.T."/>
            <person name="Olm M.R."/>
            <person name="Thomas B.C."/>
            <person name="Banfield J.F."/>
        </authorList>
    </citation>
    <scope>NUCLEOTIDE SEQUENCE [LARGE SCALE GENOMIC DNA]</scope>
    <source>
        <strain evidence="12">45_130</strain>
    </source>
</reference>
<dbReference type="PROSITE" id="PS52015">
    <property type="entry name" value="TONB_CTD"/>
    <property type="match status" value="1"/>
</dbReference>
<comment type="caution">
    <text evidence="12">The sequence shown here is derived from an EMBL/GenBank/DDBJ whole genome shotgun (WGS) entry which is preliminary data.</text>
</comment>
<keyword evidence="7" id="KW-0653">Protein transport</keyword>
<comment type="subcellular location">
    <subcellularLocation>
        <location evidence="1">Cell inner membrane</location>
        <topology evidence="1">Single-pass membrane protein</topology>
        <orientation evidence="1">Periplasmic side</orientation>
    </subcellularLocation>
</comment>
<evidence type="ECO:0000256" key="8">
    <source>
        <dbReference type="ARBA" id="ARBA00022989"/>
    </source>
</evidence>
<dbReference type="FunFam" id="3.30.1150.10:FF:000002">
    <property type="entry name" value="Energy transducer TonB"/>
    <property type="match status" value="1"/>
</dbReference>
<sequence>MSKVDLTSLEWCELIFKDRNKNYGAYKMRRDLGRRQTASLVIVTVVAFAGFTLPRLVKMAMPEQKEEMVEVTQLSALEEPEVKEETLKKVEPIAPPPPALKSTIKFTAPVIKKDEEVHDDDELKSQDELTETKVQISIADVKGNDELNGKDIADLQEVITQAPEAQEEEPYMMVEQMPQFPGGPAELLKYIAKNLKYPVIAQENGIQGKVILRFVVNAQGHVENVKVLRSLDPYCDKEAIRVVKSLPQWIPGKQNGRNVPVYYTCPIVFKLQ</sequence>
<gene>
    <name evidence="12" type="ORF">BHV76_08655</name>
</gene>
<evidence type="ECO:0000313" key="12">
    <source>
        <dbReference type="EMBL" id="OKZ09920.1"/>
    </source>
</evidence>
<dbReference type="AlphaFoldDB" id="A0A854C0Z8"/>
<dbReference type="Pfam" id="PF03544">
    <property type="entry name" value="TonB_C"/>
    <property type="match status" value="1"/>
</dbReference>